<feature type="transmembrane region" description="Helical" evidence="1">
    <location>
        <begin position="168"/>
        <end position="187"/>
    </location>
</feature>
<accession>A0A812B0N2</accession>
<gene>
    <name evidence="3" type="ORF">SPHA_7227</name>
</gene>
<organism evidence="3 4">
    <name type="scientific">Acanthosepion pharaonis</name>
    <name type="common">Pharaoh cuttlefish</name>
    <name type="synonym">Sepia pharaonis</name>
    <dbReference type="NCBI Taxonomy" id="158019"/>
    <lineage>
        <taxon>Eukaryota</taxon>
        <taxon>Metazoa</taxon>
        <taxon>Spiralia</taxon>
        <taxon>Lophotrochozoa</taxon>
        <taxon>Mollusca</taxon>
        <taxon>Cephalopoda</taxon>
        <taxon>Coleoidea</taxon>
        <taxon>Decapodiformes</taxon>
        <taxon>Sepiida</taxon>
        <taxon>Sepiina</taxon>
        <taxon>Sepiidae</taxon>
        <taxon>Acanthosepion</taxon>
    </lineage>
</organism>
<evidence type="ECO:0000256" key="1">
    <source>
        <dbReference type="SAM" id="Phobius"/>
    </source>
</evidence>
<feature type="transmembrane region" description="Helical" evidence="1">
    <location>
        <begin position="226"/>
        <end position="244"/>
    </location>
</feature>
<evidence type="ECO:0000313" key="4">
    <source>
        <dbReference type="Proteomes" id="UP000597762"/>
    </source>
</evidence>
<feature type="transmembrane region" description="Helical" evidence="1">
    <location>
        <begin position="77"/>
        <end position="99"/>
    </location>
</feature>
<evidence type="ECO:0000256" key="2">
    <source>
        <dbReference type="SAM" id="SignalP"/>
    </source>
</evidence>
<keyword evidence="4" id="KW-1185">Reference proteome</keyword>
<name>A0A812B0N2_ACAPH</name>
<keyword evidence="1" id="KW-0812">Transmembrane</keyword>
<protein>
    <submittedName>
        <fullName evidence="3">Uncharacterized protein</fullName>
    </submittedName>
</protein>
<feature type="transmembrane region" description="Helical" evidence="1">
    <location>
        <begin position="106"/>
        <end position="129"/>
    </location>
</feature>
<feature type="transmembrane region" description="Helical" evidence="1">
    <location>
        <begin position="193"/>
        <end position="214"/>
    </location>
</feature>
<comment type="caution">
    <text evidence="3">The sequence shown here is derived from an EMBL/GenBank/DDBJ whole genome shotgun (WGS) entry which is preliminary data.</text>
</comment>
<dbReference type="EMBL" id="CAHIKZ030000234">
    <property type="protein sequence ID" value="CAE1162338.1"/>
    <property type="molecule type" value="Genomic_DNA"/>
</dbReference>
<dbReference type="AlphaFoldDB" id="A0A812B0N2"/>
<sequence length="310" mass="37091">MFFSLLLICLYPSVSLLSIISLSFSSPKSLFTQFLSFSSLFLLSSFPMKNAISQYMCFFFFYLSILCHLFLSLKHIFFLFIIFSIFWNKIFLSMSFFSLELYFSHFLIYSFKIMLSFSLTFLFSLLFSISLNLSYHLFFVFLFSPFLFFCFLSLISSSFFTLSHFYSLFLKHFSFLKLMTLSIYFSLSHYFTFRLFCSYLFLSFSVTTLLPFFINLTFYLSLSNQIPFYFTISIFVYFTIYPPMFFLFYLAYLSFFFLFLFVISSFLNRAFFSISFQFHSVLIHFFFSSIIHPLSGPVCLSLSSFHFERY</sequence>
<proteinExistence type="predicted"/>
<evidence type="ECO:0000313" key="3">
    <source>
        <dbReference type="EMBL" id="CAE1162338.1"/>
    </source>
</evidence>
<dbReference type="Proteomes" id="UP000597762">
    <property type="component" value="Unassembled WGS sequence"/>
</dbReference>
<keyword evidence="1" id="KW-0472">Membrane</keyword>
<keyword evidence="2" id="KW-0732">Signal</keyword>
<feature type="chain" id="PRO_5032480355" evidence="2">
    <location>
        <begin position="17"/>
        <end position="310"/>
    </location>
</feature>
<feature type="transmembrane region" description="Helical" evidence="1">
    <location>
        <begin position="250"/>
        <end position="271"/>
    </location>
</feature>
<keyword evidence="1" id="KW-1133">Transmembrane helix</keyword>
<feature type="signal peptide" evidence="2">
    <location>
        <begin position="1"/>
        <end position="16"/>
    </location>
</feature>
<feature type="transmembrane region" description="Helical" evidence="1">
    <location>
        <begin position="283"/>
        <end position="307"/>
    </location>
</feature>
<feature type="transmembrane region" description="Helical" evidence="1">
    <location>
        <begin position="55"/>
        <end position="71"/>
    </location>
</feature>
<feature type="transmembrane region" description="Helical" evidence="1">
    <location>
        <begin position="135"/>
        <end position="156"/>
    </location>
</feature>
<reference evidence="3" key="1">
    <citation type="submission" date="2021-01" db="EMBL/GenBank/DDBJ databases">
        <authorList>
            <person name="Li R."/>
            <person name="Bekaert M."/>
        </authorList>
    </citation>
    <scope>NUCLEOTIDE SEQUENCE</scope>
    <source>
        <strain evidence="3">Farmed</strain>
    </source>
</reference>